<organism evidence="1 2">
    <name type="scientific">Solanum stoloniferum</name>
    <dbReference type="NCBI Taxonomy" id="62892"/>
    <lineage>
        <taxon>Eukaryota</taxon>
        <taxon>Viridiplantae</taxon>
        <taxon>Streptophyta</taxon>
        <taxon>Embryophyta</taxon>
        <taxon>Tracheophyta</taxon>
        <taxon>Spermatophyta</taxon>
        <taxon>Magnoliopsida</taxon>
        <taxon>eudicotyledons</taxon>
        <taxon>Gunneridae</taxon>
        <taxon>Pentapetalae</taxon>
        <taxon>asterids</taxon>
        <taxon>lamiids</taxon>
        <taxon>Solanales</taxon>
        <taxon>Solanaceae</taxon>
        <taxon>Solanoideae</taxon>
        <taxon>Solaneae</taxon>
        <taxon>Solanum</taxon>
    </lineage>
</organism>
<dbReference type="EMBL" id="JBJKTR010000016">
    <property type="protein sequence ID" value="KAL3339335.1"/>
    <property type="molecule type" value="Genomic_DNA"/>
</dbReference>
<comment type="caution">
    <text evidence="1">The sequence shown here is derived from an EMBL/GenBank/DDBJ whole genome shotgun (WGS) entry which is preliminary data.</text>
</comment>
<dbReference type="Proteomes" id="UP001627284">
    <property type="component" value="Unassembled WGS sequence"/>
</dbReference>
<dbReference type="AlphaFoldDB" id="A0ABD2S5Z3"/>
<protein>
    <submittedName>
        <fullName evidence="1">Uncharacterized protein</fullName>
    </submittedName>
</protein>
<gene>
    <name evidence="1" type="ORF">AABB24_028118</name>
</gene>
<accession>A0ABD2S5Z3</accession>
<reference evidence="1 2" key="1">
    <citation type="submission" date="2024-05" db="EMBL/GenBank/DDBJ databases">
        <title>De novo assembly of an allotetraploid wild potato.</title>
        <authorList>
            <person name="Hosaka A.J."/>
        </authorList>
    </citation>
    <scope>NUCLEOTIDE SEQUENCE [LARGE SCALE GENOMIC DNA]</scope>
    <source>
        <tissue evidence="1">Young leaves</tissue>
    </source>
</reference>
<proteinExistence type="predicted"/>
<name>A0ABD2S5Z3_9SOLN</name>
<evidence type="ECO:0000313" key="1">
    <source>
        <dbReference type="EMBL" id="KAL3339335.1"/>
    </source>
</evidence>
<sequence length="161" mass="18170">LIYPYDRPMLLFSKSRQPSPSRERRMCLKLIFSHDCVPSLFTLSRKRVCPLTFPFCIFFLAKYIGRSHQSGKPGKAAASGVDCTIIHPLPSPLLENGSGPPEKCQFPAVLFFMPHLSVTPFVSIRKVGFSKRFSSPSSFLFLFPLRFAFPRSQILNSLSPI</sequence>
<feature type="non-terminal residue" evidence="1">
    <location>
        <position position="1"/>
    </location>
</feature>
<evidence type="ECO:0000313" key="2">
    <source>
        <dbReference type="Proteomes" id="UP001627284"/>
    </source>
</evidence>
<keyword evidence="2" id="KW-1185">Reference proteome</keyword>